<dbReference type="InterPro" id="IPR050508">
    <property type="entry name" value="Methyltransf_Superfamily"/>
</dbReference>
<organism evidence="2 3">
    <name type="scientific">Neorhizobium huautlense</name>
    <dbReference type="NCBI Taxonomy" id="67774"/>
    <lineage>
        <taxon>Bacteria</taxon>
        <taxon>Pseudomonadati</taxon>
        <taxon>Pseudomonadota</taxon>
        <taxon>Alphaproteobacteria</taxon>
        <taxon>Hyphomicrobiales</taxon>
        <taxon>Rhizobiaceae</taxon>
        <taxon>Rhizobium/Agrobacterium group</taxon>
        <taxon>Neorhizobium</taxon>
    </lineage>
</organism>
<dbReference type="GO" id="GO:0008168">
    <property type="term" value="F:methyltransferase activity"/>
    <property type="evidence" value="ECO:0007669"/>
    <property type="project" value="UniProtKB-KW"/>
</dbReference>
<dbReference type="Gene3D" id="3.40.50.150">
    <property type="entry name" value="Vaccinia Virus protein VP39"/>
    <property type="match status" value="1"/>
</dbReference>
<proteinExistence type="predicted"/>
<evidence type="ECO:0000313" key="2">
    <source>
        <dbReference type="EMBL" id="MDP9838261.1"/>
    </source>
</evidence>
<dbReference type="InterPro" id="IPR013216">
    <property type="entry name" value="Methyltransf_11"/>
</dbReference>
<dbReference type="RefSeq" id="WP_306835975.1">
    <property type="nucleotide sequence ID" value="NZ_JAUSRF010000009.1"/>
</dbReference>
<accession>A0ABT9PUW8</accession>
<evidence type="ECO:0000313" key="3">
    <source>
        <dbReference type="Proteomes" id="UP001241472"/>
    </source>
</evidence>
<dbReference type="EMBL" id="JAUSRF010000009">
    <property type="protein sequence ID" value="MDP9838261.1"/>
    <property type="molecule type" value="Genomic_DNA"/>
</dbReference>
<protein>
    <submittedName>
        <fullName evidence="2">SAM-dependent methyltransferase</fullName>
    </submittedName>
</protein>
<keyword evidence="2" id="KW-0489">Methyltransferase</keyword>
<sequence>MDDKSEFDAYRTTYKDTVNQSISFSGLDVDFFTKVKAVRLLDLLREKVGDPRDLSVLDVGCGVGTYHPLLGADIGTITGIDPSLECVMEGQSKNPNVDYRHYDGGHVPFPDDTFDASFAICVMHHVPPQQWPTFSREMVRVTRPGGLVIVFEHNPFNPLTRRAVNTCPFDADAVLLTKSQTTRHFQSAGLKDIEGRYILTIPALSKFPRRVDDVFGGIPLGAQYFVCGHP</sequence>
<dbReference type="Proteomes" id="UP001241472">
    <property type="component" value="Unassembled WGS sequence"/>
</dbReference>
<dbReference type="Pfam" id="PF08241">
    <property type="entry name" value="Methyltransf_11"/>
    <property type="match status" value="1"/>
</dbReference>
<feature type="domain" description="Methyltransferase type 11" evidence="1">
    <location>
        <begin position="57"/>
        <end position="150"/>
    </location>
</feature>
<dbReference type="InterPro" id="IPR029063">
    <property type="entry name" value="SAM-dependent_MTases_sf"/>
</dbReference>
<keyword evidence="3" id="KW-1185">Reference proteome</keyword>
<keyword evidence="2" id="KW-0808">Transferase</keyword>
<dbReference type="GO" id="GO:0032259">
    <property type="term" value="P:methylation"/>
    <property type="evidence" value="ECO:0007669"/>
    <property type="project" value="UniProtKB-KW"/>
</dbReference>
<gene>
    <name evidence="2" type="ORF">J2T09_003028</name>
</gene>
<name>A0ABT9PUW8_9HYPH</name>
<dbReference type="SUPFAM" id="SSF53335">
    <property type="entry name" value="S-adenosyl-L-methionine-dependent methyltransferases"/>
    <property type="match status" value="1"/>
</dbReference>
<comment type="caution">
    <text evidence="2">The sequence shown here is derived from an EMBL/GenBank/DDBJ whole genome shotgun (WGS) entry which is preliminary data.</text>
</comment>
<dbReference type="PANTHER" id="PTHR42912">
    <property type="entry name" value="METHYLTRANSFERASE"/>
    <property type="match status" value="1"/>
</dbReference>
<dbReference type="CDD" id="cd02440">
    <property type="entry name" value="AdoMet_MTases"/>
    <property type="match status" value="1"/>
</dbReference>
<evidence type="ECO:0000259" key="1">
    <source>
        <dbReference type="Pfam" id="PF08241"/>
    </source>
</evidence>
<reference evidence="2 3" key="1">
    <citation type="submission" date="2023-07" db="EMBL/GenBank/DDBJ databases">
        <title>Sorghum-associated microbial communities from plants grown in Nebraska, USA.</title>
        <authorList>
            <person name="Schachtman D."/>
        </authorList>
    </citation>
    <scope>NUCLEOTIDE SEQUENCE [LARGE SCALE GENOMIC DNA]</scope>
    <source>
        <strain evidence="2 3">DS1307</strain>
    </source>
</reference>